<evidence type="ECO:0000256" key="7">
    <source>
        <dbReference type="PROSITE-ProRule" id="PRU00418"/>
    </source>
</evidence>
<evidence type="ECO:0000256" key="4">
    <source>
        <dbReference type="ARBA" id="ARBA00022683"/>
    </source>
</evidence>
<proteinExistence type="predicted"/>
<dbReference type="PANTHER" id="PTHR34382:SF7">
    <property type="entry name" value="PTS SYSTEM N,N'-DIACETYLCHITOBIOSE-SPECIFIC EIIA COMPONENT"/>
    <property type="match status" value="1"/>
</dbReference>
<organism evidence="8 9">
    <name type="scientific">Clostridium intestinale</name>
    <dbReference type="NCBI Taxonomy" id="36845"/>
    <lineage>
        <taxon>Bacteria</taxon>
        <taxon>Bacillati</taxon>
        <taxon>Bacillota</taxon>
        <taxon>Clostridia</taxon>
        <taxon>Eubacteriales</taxon>
        <taxon>Clostridiaceae</taxon>
        <taxon>Clostridium</taxon>
    </lineage>
</organism>
<dbReference type="AlphaFoldDB" id="A0A7D6VV75"/>
<dbReference type="GO" id="GO:0009401">
    <property type="term" value="P:phosphoenolpyruvate-dependent sugar phosphotransferase system"/>
    <property type="evidence" value="ECO:0007669"/>
    <property type="project" value="UniProtKB-KW"/>
</dbReference>
<dbReference type="SUPFAM" id="SSF46973">
    <property type="entry name" value="Enzyme IIa from lactose specific PTS, IIa-lac"/>
    <property type="match status" value="1"/>
</dbReference>
<protein>
    <submittedName>
        <fullName evidence="8">PTS lactose/cellobiose transporter subunit IIA</fullName>
    </submittedName>
</protein>
<dbReference type="GO" id="GO:0046872">
    <property type="term" value="F:metal ion binding"/>
    <property type="evidence" value="ECO:0007669"/>
    <property type="project" value="UniProtKB-KW"/>
</dbReference>
<accession>A0A7D6VV75</accession>
<reference evidence="8 9" key="1">
    <citation type="submission" date="2020-07" db="EMBL/GenBank/DDBJ databases">
        <title>Electron transfer.</title>
        <authorList>
            <person name="Huang L."/>
            <person name="Liu X."/>
            <person name="Zhou S."/>
        </authorList>
    </citation>
    <scope>NUCLEOTIDE SEQUENCE [LARGE SCALE GENOMIC DNA]</scope>
    <source>
        <strain evidence="8 9">Lx1</strain>
    </source>
</reference>
<feature type="active site" description="Tele-phosphohistidine intermediate" evidence="5">
    <location>
        <position position="75"/>
    </location>
</feature>
<evidence type="ECO:0000313" key="8">
    <source>
        <dbReference type="EMBL" id="QLY79892.1"/>
    </source>
</evidence>
<evidence type="ECO:0000256" key="1">
    <source>
        <dbReference type="ARBA" id="ARBA00022448"/>
    </source>
</evidence>
<dbReference type="RefSeq" id="WP_181601870.1">
    <property type="nucleotide sequence ID" value="NZ_CP059378.1"/>
</dbReference>
<dbReference type="CDD" id="cd00215">
    <property type="entry name" value="PTS_IIA_lac"/>
    <property type="match status" value="1"/>
</dbReference>
<keyword evidence="2" id="KW-0762">Sugar transport</keyword>
<dbReference type="PROSITE" id="PS51095">
    <property type="entry name" value="PTS_EIIA_TYPE_3"/>
    <property type="match status" value="1"/>
</dbReference>
<evidence type="ECO:0000256" key="6">
    <source>
        <dbReference type="PIRSR" id="PIRSR000699-2"/>
    </source>
</evidence>
<keyword evidence="4" id="KW-0598">Phosphotransferase system</keyword>
<dbReference type="InterPro" id="IPR036542">
    <property type="entry name" value="PTS_IIA_lac/cel_sf"/>
</dbReference>
<keyword evidence="6" id="KW-0460">Magnesium</keyword>
<evidence type="ECO:0000313" key="9">
    <source>
        <dbReference type="Proteomes" id="UP000512286"/>
    </source>
</evidence>
<dbReference type="PIRSF" id="PIRSF000699">
    <property type="entry name" value="PTS_IILac_III"/>
    <property type="match status" value="1"/>
</dbReference>
<dbReference type="GO" id="GO:0016740">
    <property type="term" value="F:transferase activity"/>
    <property type="evidence" value="ECO:0007669"/>
    <property type="project" value="UniProtKB-KW"/>
</dbReference>
<dbReference type="PANTHER" id="PTHR34382">
    <property type="entry name" value="PTS SYSTEM N,N'-DIACETYLCHITOBIOSE-SPECIFIC EIIA COMPONENT"/>
    <property type="match status" value="1"/>
</dbReference>
<feature type="modified residue" description="Phosphohistidine; by HPr" evidence="7">
    <location>
        <position position="75"/>
    </location>
</feature>
<dbReference type="InterPro" id="IPR003188">
    <property type="entry name" value="PTS_IIA_lac/cel"/>
</dbReference>
<dbReference type="EMBL" id="CP059378">
    <property type="protein sequence ID" value="QLY79892.1"/>
    <property type="molecule type" value="Genomic_DNA"/>
</dbReference>
<dbReference type="KEGG" id="cint:HZF06_23230"/>
<dbReference type="Proteomes" id="UP000512286">
    <property type="component" value="Chromosome"/>
</dbReference>
<feature type="binding site" evidence="6">
    <location>
        <position position="78"/>
    </location>
    <ligand>
        <name>Mg(2+)</name>
        <dbReference type="ChEBI" id="CHEBI:18420"/>
        <note>ligand shared between all trimeric partners</note>
    </ligand>
</feature>
<sequence>MDYQDIIFQIIVNGGDAKSYAMQAIKQAKAGNIDEAKKSLKSCSESLEKAHNMQTGLIQEEAAGNAQEVTLLMVHAQDHFMNAMTVRDLAQEFIDMYESIADIKKLLK</sequence>
<keyword evidence="3" id="KW-0808">Transferase</keyword>
<comment type="cofactor">
    <cofactor evidence="6">
        <name>Mg(2+)</name>
        <dbReference type="ChEBI" id="CHEBI:18420"/>
    </cofactor>
    <text evidence="6">Binds 1 Mg(2+) ion per trimer.</text>
</comment>
<evidence type="ECO:0000256" key="5">
    <source>
        <dbReference type="PIRSR" id="PIRSR000699-1"/>
    </source>
</evidence>
<keyword evidence="6" id="KW-0479">Metal-binding</keyword>
<dbReference type="Gene3D" id="1.20.58.80">
    <property type="entry name" value="Phosphotransferase system, lactose/cellobiose-type IIA subunit"/>
    <property type="match status" value="1"/>
</dbReference>
<name>A0A7D6VV75_9CLOT</name>
<dbReference type="Pfam" id="PF02255">
    <property type="entry name" value="PTS_IIA"/>
    <property type="match status" value="1"/>
</dbReference>
<evidence type="ECO:0000256" key="3">
    <source>
        <dbReference type="ARBA" id="ARBA00022679"/>
    </source>
</evidence>
<keyword evidence="1" id="KW-0813">Transport</keyword>
<evidence type="ECO:0000256" key="2">
    <source>
        <dbReference type="ARBA" id="ARBA00022597"/>
    </source>
</evidence>
<gene>
    <name evidence="8" type="ORF">HZF06_23230</name>
</gene>